<accession>A0A2P8DP92</accession>
<keyword evidence="2" id="KW-1185">Reference proteome</keyword>
<comment type="caution">
    <text evidence="1">The sequence shown here is derived from an EMBL/GenBank/DDBJ whole genome shotgun (WGS) entry which is preliminary data.</text>
</comment>
<dbReference type="SUPFAM" id="SSF51412">
    <property type="entry name" value="Inosine monophosphate dehydrogenase (IMPDH)"/>
    <property type="match status" value="1"/>
</dbReference>
<dbReference type="EMBL" id="PYGA01000004">
    <property type="protein sequence ID" value="PSK99042.1"/>
    <property type="molecule type" value="Genomic_DNA"/>
</dbReference>
<dbReference type="PANTHER" id="PTHR42747:SF3">
    <property type="entry name" value="NITRONATE MONOOXYGENASE-RELATED"/>
    <property type="match status" value="1"/>
</dbReference>
<dbReference type="AlphaFoldDB" id="A0A2P8DP92"/>
<organism evidence="1 2">
    <name type="scientific">Murinocardiopsis flavida</name>
    <dbReference type="NCBI Taxonomy" id="645275"/>
    <lineage>
        <taxon>Bacteria</taxon>
        <taxon>Bacillati</taxon>
        <taxon>Actinomycetota</taxon>
        <taxon>Actinomycetes</taxon>
        <taxon>Streptosporangiales</taxon>
        <taxon>Nocardiopsidaceae</taxon>
        <taxon>Murinocardiopsis</taxon>
    </lineage>
</organism>
<dbReference type="RefSeq" id="WP_106582351.1">
    <property type="nucleotide sequence ID" value="NZ_PYGA01000004.1"/>
</dbReference>
<dbReference type="GO" id="GO:0018580">
    <property type="term" value="F:nitronate monooxygenase activity"/>
    <property type="evidence" value="ECO:0007669"/>
    <property type="project" value="TreeGrafter"/>
</dbReference>
<dbReference type="Pfam" id="PF03060">
    <property type="entry name" value="NMO"/>
    <property type="match status" value="1"/>
</dbReference>
<dbReference type="Proteomes" id="UP000240542">
    <property type="component" value="Unassembled WGS sequence"/>
</dbReference>
<name>A0A2P8DP92_9ACTN</name>
<protein>
    <submittedName>
        <fullName evidence="1">Nitroalkane oxidase</fullName>
    </submittedName>
</protein>
<gene>
    <name evidence="1" type="ORF">CLV63_104266</name>
</gene>
<dbReference type="OrthoDB" id="9778912at2"/>
<evidence type="ECO:0000313" key="1">
    <source>
        <dbReference type="EMBL" id="PSK99042.1"/>
    </source>
</evidence>
<evidence type="ECO:0000313" key="2">
    <source>
        <dbReference type="Proteomes" id="UP000240542"/>
    </source>
</evidence>
<sequence>MVRGSGGVLDGVDVPLIAAPMAGGASTPDLVAAVAGAGALGFLAAGYRSTEAMAEQIRLTRLRTDRPFGVNLFVPGPDRADPAALRAYRARLEPEARTLGVELGEPRWHDDDFAAKVDALIADPVPHVGFTFGLPPERAVAALRKAGTVVTVTVTSAAEASAAARSGADALCVQGPEAGGHRGTFDDTGRRGAAATLEQVLAEVRAAVALPLVAAGGIADADAAHSVRAAGAVAAQAGTAFLRTAESGAKATHKDALADERFQRTAVTRAFSGRSARGLANAFLRRHSAHAPAAYPHVHYLTGPLRAEAARVGDADTLHLWAGTSFRSAAAGPAADVVAGIAAGL</sequence>
<dbReference type="InterPro" id="IPR013785">
    <property type="entry name" value="Aldolase_TIM"/>
</dbReference>
<reference evidence="1 2" key="1">
    <citation type="submission" date="2018-03" db="EMBL/GenBank/DDBJ databases">
        <title>Genomic Encyclopedia of Archaeal and Bacterial Type Strains, Phase II (KMG-II): from individual species to whole genera.</title>
        <authorList>
            <person name="Goeker M."/>
        </authorList>
    </citation>
    <scope>NUCLEOTIDE SEQUENCE [LARGE SCALE GENOMIC DNA]</scope>
    <source>
        <strain evidence="1 2">DSM 45312</strain>
    </source>
</reference>
<dbReference type="Gene3D" id="3.20.20.70">
    <property type="entry name" value="Aldolase class I"/>
    <property type="match status" value="1"/>
</dbReference>
<proteinExistence type="predicted"/>
<dbReference type="PANTHER" id="PTHR42747">
    <property type="entry name" value="NITRONATE MONOOXYGENASE-RELATED"/>
    <property type="match status" value="1"/>
</dbReference>